<dbReference type="Pfam" id="PF00887">
    <property type="entry name" value="ACBP"/>
    <property type="match status" value="1"/>
</dbReference>
<dbReference type="PROSITE" id="PS51228">
    <property type="entry name" value="ACB_2"/>
    <property type="match status" value="1"/>
</dbReference>
<dbReference type="GO" id="GO:0006631">
    <property type="term" value="P:fatty acid metabolic process"/>
    <property type="evidence" value="ECO:0007669"/>
    <property type="project" value="TreeGrafter"/>
</dbReference>
<dbReference type="PANTHER" id="PTHR23310:SF62">
    <property type="entry name" value="ACYL-COA BINDING PROTEIN 1, ISOFORM A"/>
    <property type="match status" value="1"/>
</dbReference>
<name>Q2SPD2_HAHCH</name>
<dbReference type="SUPFAM" id="SSF47027">
    <property type="entry name" value="Acyl-CoA binding protein"/>
    <property type="match status" value="1"/>
</dbReference>
<evidence type="ECO:0000313" key="4">
    <source>
        <dbReference type="Proteomes" id="UP000000238"/>
    </source>
</evidence>
<keyword evidence="4" id="KW-1185">Reference proteome</keyword>
<dbReference type="InterPro" id="IPR014352">
    <property type="entry name" value="FERM/acyl-CoA-bd_prot_sf"/>
</dbReference>
<evidence type="ECO:0000259" key="2">
    <source>
        <dbReference type="PROSITE" id="PS51228"/>
    </source>
</evidence>
<protein>
    <submittedName>
        <fullName evidence="3">Acyl-CoA-binding protein</fullName>
    </submittedName>
</protein>
<dbReference type="STRING" id="349521.HCH_00589"/>
<accession>Q2SPD2</accession>
<feature type="domain" description="ACB" evidence="2">
    <location>
        <begin position="27"/>
        <end position="113"/>
    </location>
</feature>
<dbReference type="InterPro" id="IPR022408">
    <property type="entry name" value="Acyl-CoA-binding_prot_CS"/>
</dbReference>
<organism evidence="3 4">
    <name type="scientific">Hahella chejuensis (strain KCTC 2396)</name>
    <dbReference type="NCBI Taxonomy" id="349521"/>
    <lineage>
        <taxon>Bacteria</taxon>
        <taxon>Pseudomonadati</taxon>
        <taxon>Pseudomonadota</taxon>
        <taxon>Gammaproteobacteria</taxon>
        <taxon>Oceanospirillales</taxon>
        <taxon>Hahellaceae</taxon>
        <taxon>Hahella</taxon>
    </lineage>
</organism>
<evidence type="ECO:0000313" key="3">
    <source>
        <dbReference type="EMBL" id="ABC27492.1"/>
    </source>
</evidence>
<dbReference type="InterPro" id="IPR000582">
    <property type="entry name" value="Acyl-CoA-binding_protein"/>
</dbReference>
<keyword evidence="1" id="KW-0446">Lipid-binding</keyword>
<dbReference type="Proteomes" id="UP000000238">
    <property type="component" value="Chromosome"/>
</dbReference>
<sequence>MTFSQFCRRAIMPFHTQTVKDYAMSDLQKAFEEALNYVKTAEGDFSPSNEMKLEMYALYKQASEGDVSGSRPGMMDFVGRAKYDAWSKLQGVSKDEAMQRYVDVIADLKKRYS</sequence>
<reference evidence="3 4" key="1">
    <citation type="journal article" date="2005" name="Nucleic Acids Res.">
        <title>Genomic blueprint of Hahella chejuensis, a marine microbe producing an algicidal agent.</title>
        <authorList>
            <person name="Jeong H."/>
            <person name="Yim J.H."/>
            <person name="Lee C."/>
            <person name="Choi S.-H."/>
            <person name="Park Y.K."/>
            <person name="Yoon S.H."/>
            <person name="Hur C.-G."/>
            <person name="Kang H.-Y."/>
            <person name="Kim D."/>
            <person name="Lee H.H."/>
            <person name="Park K.H."/>
            <person name="Park S.-H."/>
            <person name="Park H.-S."/>
            <person name="Lee H.K."/>
            <person name="Oh T.K."/>
            <person name="Kim J.F."/>
        </authorList>
    </citation>
    <scope>NUCLEOTIDE SEQUENCE [LARGE SCALE GENOMIC DNA]</scope>
    <source>
        <strain evidence="3 4">KCTC 2396</strain>
    </source>
</reference>
<evidence type="ECO:0000256" key="1">
    <source>
        <dbReference type="ARBA" id="ARBA00023121"/>
    </source>
</evidence>
<dbReference type="KEGG" id="hch:HCH_00589"/>
<dbReference type="PROSITE" id="PS00880">
    <property type="entry name" value="ACB_1"/>
    <property type="match status" value="1"/>
</dbReference>
<dbReference type="AlphaFoldDB" id="Q2SPD2"/>
<proteinExistence type="predicted"/>
<dbReference type="Gene3D" id="1.20.80.10">
    <property type="match status" value="1"/>
</dbReference>
<dbReference type="PANTHER" id="PTHR23310">
    <property type="entry name" value="ACYL-COA-BINDING PROTEIN, ACBP"/>
    <property type="match status" value="1"/>
</dbReference>
<dbReference type="GO" id="GO:0000062">
    <property type="term" value="F:fatty-acyl-CoA binding"/>
    <property type="evidence" value="ECO:0007669"/>
    <property type="project" value="InterPro"/>
</dbReference>
<dbReference type="eggNOG" id="COG4281">
    <property type="taxonomic scope" value="Bacteria"/>
</dbReference>
<gene>
    <name evidence="3" type="ordered locus">HCH_00589</name>
</gene>
<dbReference type="HOGENOM" id="CLU_118853_4_1_6"/>
<dbReference type="PRINTS" id="PR00689">
    <property type="entry name" value="ACOABINDINGP"/>
</dbReference>
<dbReference type="EMBL" id="CP000155">
    <property type="protein sequence ID" value="ABC27492.1"/>
    <property type="molecule type" value="Genomic_DNA"/>
</dbReference>
<dbReference type="InterPro" id="IPR035984">
    <property type="entry name" value="Acyl-CoA-binding_sf"/>
</dbReference>